<reference evidence="2 3" key="1">
    <citation type="journal article" date="2015" name="Genome Biol.">
        <title>Comparative genomics of Steinernema reveals deeply conserved gene regulatory networks.</title>
        <authorList>
            <person name="Dillman A.R."/>
            <person name="Macchietto M."/>
            <person name="Porter C.F."/>
            <person name="Rogers A."/>
            <person name="Williams B."/>
            <person name="Antoshechkin I."/>
            <person name="Lee M.M."/>
            <person name="Goodwin Z."/>
            <person name="Lu X."/>
            <person name="Lewis E.E."/>
            <person name="Goodrich-Blair H."/>
            <person name="Stock S.P."/>
            <person name="Adams B.J."/>
            <person name="Sternberg P.W."/>
            <person name="Mortazavi A."/>
        </authorList>
    </citation>
    <scope>NUCLEOTIDE SEQUENCE [LARGE SCALE GENOMIC DNA]</scope>
    <source>
        <strain evidence="2 3">ALL</strain>
    </source>
</reference>
<protein>
    <submittedName>
        <fullName evidence="2">Uncharacterized protein</fullName>
    </submittedName>
</protein>
<comment type="caution">
    <text evidence="2">The sequence shown here is derived from an EMBL/GenBank/DDBJ whole genome shotgun (WGS) entry which is preliminary data.</text>
</comment>
<dbReference type="EMBL" id="AZBU02000006">
    <property type="protein sequence ID" value="TKR72308.1"/>
    <property type="molecule type" value="Genomic_DNA"/>
</dbReference>
<accession>A0A4U5MRS2</accession>
<evidence type="ECO:0000256" key="1">
    <source>
        <dbReference type="SAM" id="MobiDB-lite"/>
    </source>
</evidence>
<evidence type="ECO:0000313" key="3">
    <source>
        <dbReference type="Proteomes" id="UP000298663"/>
    </source>
</evidence>
<dbReference type="AlphaFoldDB" id="A0A4U5MRS2"/>
<feature type="region of interest" description="Disordered" evidence="1">
    <location>
        <begin position="1"/>
        <end position="21"/>
    </location>
</feature>
<dbReference type="Proteomes" id="UP000298663">
    <property type="component" value="Unassembled WGS sequence"/>
</dbReference>
<proteinExistence type="predicted"/>
<keyword evidence="3" id="KW-1185">Reference proteome</keyword>
<gene>
    <name evidence="2" type="ORF">L596_019779</name>
</gene>
<organism evidence="2 3">
    <name type="scientific">Steinernema carpocapsae</name>
    <name type="common">Entomopathogenic nematode</name>
    <dbReference type="NCBI Taxonomy" id="34508"/>
    <lineage>
        <taxon>Eukaryota</taxon>
        <taxon>Metazoa</taxon>
        <taxon>Ecdysozoa</taxon>
        <taxon>Nematoda</taxon>
        <taxon>Chromadorea</taxon>
        <taxon>Rhabditida</taxon>
        <taxon>Tylenchina</taxon>
        <taxon>Panagrolaimomorpha</taxon>
        <taxon>Strongyloidoidea</taxon>
        <taxon>Steinernematidae</taxon>
        <taxon>Steinernema</taxon>
    </lineage>
</organism>
<sequence length="96" mass="10839">MPAKGHDFSVSPPEGLLRSKQENCRRGTTVMNCISDVARSKEDEVGPVVSACVNKCTRTMFCAGILSHKDARREKSTLIVRWKRRDDLWGSESRCR</sequence>
<reference evidence="2 3" key="2">
    <citation type="journal article" date="2019" name="G3 (Bethesda)">
        <title>Hybrid Assembly of the Genome of the Entomopathogenic Nematode Steinernema carpocapsae Identifies the X-Chromosome.</title>
        <authorList>
            <person name="Serra L."/>
            <person name="Macchietto M."/>
            <person name="Macias-Munoz A."/>
            <person name="McGill C.J."/>
            <person name="Rodriguez I.M."/>
            <person name="Rodriguez B."/>
            <person name="Murad R."/>
            <person name="Mortazavi A."/>
        </authorList>
    </citation>
    <scope>NUCLEOTIDE SEQUENCE [LARGE SCALE GENOMIC DNA]</scope>
    <source>
        <strain evidence="2 3">ALL</strain>
    </source>
</reference>
<evidence type="ECO:0000313" key="2">
    <source>
        <dbReference type="EMBL" id="TKR72308.1"/>
    </source>
</evidence>
<name>A0A4U5MRS2_STECR</name>